<evidence type="ECO:0000313" key="6">
    <source>
        <dbReference type="EMBL" id="TQV79789.1"/>
    </source>
</evidence>
<dbReference type="SUPFAM" id="SSF52317">
    <property type="entry name" value="Class I glutamine amidotransferase-like"/>
    <property type="match status" value="1"/>
</dbReference>
<comment type="catalytic activity">
    <reaction evidence="2">
        <text>4-(gamma-L-glutamylamino)butanoate + H2O = 4-aminobutanoate + L-glutamate</text>
        <dbReference type="Rhea" id="RHEA:19737"/>
        <dbReference type="ChEBI" id="CHEBI:15377"/>
        <dbReference type="ChEBI" id="CHEBI:29985"/>
        <dbReference type="ChEBI" id="CHEBI:58800"/>
        <dbReference type="ChEBI" id="CHEBI:59888"/>
        <dbReference type="EC" id="3.5.1.94"/>
    </reaction>
</comment>
<keyword evidence="7" id="KW-1185">Reference proteome</keyword>
<evidence type="ECO:0000256" key="3">
    <source>
        <dbReference type="ARBA" id="ARBA00055068"/>
    </source>
</evidence>
<dbReference type="EMBL" id="VHSH01000004">
    <property type="protein sequence ID" value="TQV79789.1"/>
    <property type="molecule type" value="Genomic_DNA"/>
</dbReference>
<reference evidence="6 7" key="1">
    <citation type="submission" date="2019-06" db="EMBL/GenBank/DDBJ databases">
        <title>Whole genome sequence for Rhodospirillaceae sp. R148.</title>
        <authorList>
            <person name="Wang G."/>
        </authorList>
    </citation>
    <scope>NUCLEOTIDE SEQUENCE [LARGE SCALE GENOMIC DNA]</scope>
    <source>
        <strain evidence="6 7">R148</strain>
    </source>
</reference>
<evidence type="ECO:0000256" key="1">
    <source>
        <dbReference type="ARBA" id="ARBA00011083"/>
    </source>
</evidence>
<evidence type="ECO:0000256" key="4">
    <source>
        <dbReference type="ARBA" id="ARBA00060634"/>
    </source>
</evidence>
<dbReference type="GO" id="GO:0033969">
    <property type="term" value="F:gamma-glutamyl-gamma-aminobutyrate hydrolase activity"/>
    <property type="evidence" value="ECO:0007669"/>
    <property type="project" value="UniProtKB-EC"/>
</dbReference>
<comment type="pathway">
    <text evidence="4">Amine and polyamine degradation; putrescine degradation; 4-aminobutanoate from putrescine: step 4/4.</text>
</comment>
<dbReference type="GO" id="GO:0006598">
    <property type="term" value="P:polyamine catabolic process"/>
    <property type="evidence" value="ECO:0007669"/>
    <property type="project" value="TreeGrafter"/>
</dbReference>
<dbReference type="GO" id="GO:0005829">
    <property type="term" value="C:cytosol"/>
    <property type="evidence" value="ECO:0007669"/>
    <property type="project" value="TreeGrafter"/>
</dbReference>
<dbReference type="InterPro" id="IPR044668">
    <property type="entry name" value="PuuD-like"/>
</dbReference>
<organism evidence="6 7">
    <name type="scientific">Denitrobaculum tricleocarpae</name>
    <dbReference type="NCBI Taxonomy" id="2591009"/>
    <lineage>
        <taxon>Bacteria</taxon>
        <taxon>Pseudomonadati</taxon>
        <taxon>Pseudomonadota</taxon>
        <taxon>Alphaproteobacteria</taxon>
        <taxon>Rhodospirillales</taxon>
        <taxon>Rhodospirillaceae</taxon>
        <taxon>Denitrobaculum</taxon>
    </lineage>
</organism>
<keyword evidence="6" id="KW-0378">Hydrolase</keyword>
<evidence type="ECO:0000256" key="2">
    <source>
        <dbReference type="ARBA" id="ARBA00052718"/>
    </source>
</evidence>
<dbReference type="AlphaFoldDB" id="A0A545TRE9"/>
<dbReference type="OrthoDB" id="9813383at2"/>
<evidence type="ECO:0000313" key="7">
    <source>
        <dbReference type="Proteomes" id="UP000315252"/>
    </source>
</evidence>
<name>A0A545TRE9_9PROT</name>
<dbReference type="Gene3D" id="3.40.50.880">
    <property type="match status" value="1"/>
</dbReference>
<dbReference type="FunFam" id="3.40.50.880:FF:000030">
    <property type="entry name" value="Gamma-glutamyl-gamma-aminobutyrate hydrolase PuuD"/>
    <property type="match status" value="1"/>
</dbReference>
<dbReference type="PROSITE" id="PS51273">
    <property type="entry name" value="GATASE_TYPE_1"/>
    <property type="match status" value="1"/>
</dbReference>
<dbReference type="PANTHER" id="PTHR43235">
    <property type="entry name" value="GLUTAMINE AMIDOTRANSFERASE PB2B2.05-RELATED"/>
    <property type="match status" value="1"/>
</dbReference>
<dbReference type="InterPro" id="IPR011697">
    <property type="entry name" value="Peptidase_C26"/>
</dbReference>
<comment type="similarity">
    <text evidence="1">Belongs to the peptidase C26 family.</text>
</comment>
<dbReference type="RefSeq" id="WP_142896969.1">
    <property type="nucleotide sequence ID" value="NZ_ML660055.1"/>
</dbReference>
<protein>
    <recommendedName>
        <fullName evidence="5">gamma-glutamyl-gamma-aminobutyrate hydrolase</fullName>
        <ecNumber evidence="5">3.5.1.94</ecNumber>
    </recommendedName>
</protein>
<dbReference type="CDD" id="cd01745">
    <property type="entry name" value="GATase1_2"/>
    <property type="match status" value="1"/>
</dbReference>
<comment type="caution">
    <text evidence="6">The sequence shown here is derived from an EMBL/GenBank/DDBJ whole genome shotgun (WGS) entry which is preliminary data.</text>
</comment>
<proteinExistence type="inferred from homology"/>
<dbReference type="EC" id="3.5.1.94" evidence="5"/>
<dbReference type="InterPro" id="IPR029062">
    <property type="entry name" value="Class_I_gatase-like"/>
</dbReference>
<sequence length="263" mass="28540">MTHSSYAPLIGVPACVREYDGKSFHTVGDKYVRAISLATGGLPVMLPSLGELIDIPQAVARLDGLLVTGSPSNVHPDHYGVAPTPEAEPHDIARDATTLPLIREAVRQGLPLFAICRGMQELNVAFGGTLHARVHEMPEKFDHRQPRHDDPDVQYGPRHPAHLVKDGLLESLLGESEITINSLHWQAVDRLGEGLSLEALAHDDTVEAIKVDGARDFALGVQWHPEYKVMENPQSVKLFEAFGKAARTRALARAAGSLQALSA</sequence>
<evidence type="ECO:0000256" key="5">
    <source>
        <dbReference type="ARBA" id="ARBA00066788"/>
    </source>
</evidence>
<dbReference type="Pfam" id="PF07722">
    <property type="entry name" value="Peptidase_C26"/>
    <property type="match status" value="1"/>
</dbReference>
<dbReference type="Proteomes" id="UP000315252">
    <property type="component" value="Unassembled WGS sequence"/>
</dbReference>
<gene>
    <name evidence="6" type="ORF">FKG95_13900</name>
</gene>
<dbReference type="PANTHER" id="PTHR43235:SF1">
    <property type="entry name" value="GLUTAMINE AMIDOTRANSFERASE PB2B2.05-RELATED"/>
    <property type="match status" value="1"/>
</dbReference>
<comment type="function">
    <text evidence="3">Involved in the breakdown of putrescine via hydrolysis of the gamma-glutamyl linkage of gamma-glutamyl-gamma-aminobutyrate.</text>
</comment>
<accession>A0A545TRE9</accession>